<evidence type="ECO:0000313" key="1">
    <source>
        <dbReference type="EMBL" id="SDR17526.1"/>
    </source>
</evidence>
<dbReference type="RefSeq" id="WP_090804438.1">
    <property type="nucleotide sequence ID" value="NZ_FNKX01000001.1"/>
</dbReference>
<sequence>MGFPRYVNTQAAPAVVGDFCDSNPRATLNAGEGKFVAGPEGVYVGRFVWQDGRVLNNYGAGAPSGFIHREQQALIVDWLAEASLKVQPGYGVTAFTAGGFWVRNDGDATATRDQAAYANNSNGKIRFDENWAAASVTGQIDPNVVTGSIDGDTLTVAAVTSGVLAVDQTISGTGIADGTTIIALGTGTGGAGTYTVDTPQDVADTQITASGGVLTVTAVDSGELAVGDTLTGAGVAEGTAITALLTGTGGDGTYAVNIGQTVAAGDLTVETGTATKWVAASDGAPGELVKMTTWVTG</sequence>
<dbReference type="Pfam" id="PF23982">
    <property type="entry name" value="XM1_gp53_minor_capsid"/>
    <property type="match status" value="1"/>
</dbReference>
<dbReference type="InterPro" id="IPR056914">
    <property type="entry name" value="Gp53-like"/>
</dbReference>
<evidence type="ECO:0000313" key="2">
    <source>
        <dbReference type="Proteomes" id="UP000199365"/>
    </source>
</evidence>
<dbReference type="AlphaFoldDB" id="A0A1H1GXG2"/>
<dbReference type="STRING" id="157910.SAMN05445850_3125"/>
<proteinExistence type="predicted"/>
<dbReference type="Proteomes" id="UP000199365">
    <property type="component" value="Unassembled WGS sequence"/>
</dbReference>
<dbReference type="EMBL" id="FNKX01000001">
    <property type="protein sequence ID" value="SDR17526.1"/>
    <property type="molecule type" value="Genomic_DNA"/>
</dbReference>
<accession>A0A1H1GXG2</accession>
<protein>
    <submittedName>
        <fullName evidence="1">Uncharacterized protein</fullName>
    </submittedName>
</protein>
<reference evidence="2" key="1">
    <citation type="submission" date="2016-10" db="EMBL/GenBank/DDBJ databases">
        <authorList>
            <person name="Varghese N."/>
            <person name="Submissions S."/>
        </authorList>
    </citation>
    <scope>NUCLEOTIDE SEQUENCE [LARGE SCALE GENOMIC DNA]</scope>
    <source>
        <strain evidence="2">DUS833</strain>
    </source>
</reference>
<organism evidence="1 2">
    <name type="scientific">Paraburkholderia tuberum</name>
    <dbReference type="NCBI Taxonomy" id="157910"/>
    <lineage>
        <taxon>Bacteria</taxon>
        <taxon>Pseudomonadati</taxon>
        <taxon>Pseudomonadota</taxon>
        <taxon>Betaproteobacteria</taxon>
        <taxon>Burkholderiales</taxon>
        <taxon>Burkholderiaceae</taxon>
        <taxon>Paraburkholderia</taxon>
    </lineage>
</organism>
<name>A0A1H1GXG2_9BURK</name>
<gene>
    <name evidence="1" type="ORF">SAMN05445850_3125</name>
</gene>
<keyword evidence="2" id="KW-1185">Reference proteome</keyword>